<keyword evidence="1" id="KW-1133">Transmembrane helix</keyword>
<evidence type="ECO:0000256" key="1">
    <source>
        <dbReference type="SAM" id="Phobius"/>
    </source>
</evidence>
<reference evidence="2 3" key="1">
    <citation type="submission" date="2024-09" db="EMBL/GenBank/DDBJ databases">
        <authorList>
            <person name="Sun Q."/>
            <person name="Mori K."/>
        </authorList>
    </citation>
    <scope>NUCLEOTIDE SEQUENCE [LARGE SCALE GENOMIC DNA]</scope>
    <source>
        <strain evidence="2 3">CCM 7706</strain>
    </source>
</reference>
<dbReference type="Proteomes" id="UP001589798">
    <property type="component" value="Unassembled WGS sequence"/>
</dbReference>
<dbReference type="RefSeq" id="WP_379488560.1">
    <property type="nucleotide sequence ID" value="NZ_JBHLWK010000020.1"/>
</dbReference>
<feature type="transmembrane region" description="Helical" evidence="1">
    <location>
        <begin position="62"/>
        <end position="82"/>
    </location>
</feature>
<comment type="caution">
    <text evidence="2">The sequence shown here is derived from an EMBL/GenBank/DDBJ whole genome shotgun (WGS) entry which is preliminary data.</text>
</comment>
<keyword evidence="1" id="KW-0472">Membrane</keyword>
<gene>
    <name evidence="2" type="ORF">ACFFJC_16295</name>
</gene>
<dbReference type="EMBL" id="JBHLWK010000020">
    <property type="protein sequence ID" value="MFC0205827.1"/>
    <property type="molecule type" value="Genomic_DNA"/>
</dbReference>
<proteinExistence type="predicted"/>
<feature type="transmembrane region" description="Helical" evidence="1">
    <location>
        <begin position="37"/>
        <end position="55"/>
    </location>
</feature>
<name>A0ABV6CZL1_9SPHN</name>
<protein>
    <recommendedName>
        <fullName evidence="4">DUF3325 domain-containing protein</fullName>
    </recommendedName>
</protein>
<organism evidence="2 3">
    <name type="scientific">Novosphingobium soli</name>
    <dbReference type="NCBI Taxonomy" id="574956"/>
    <lineage>
        <taxon>Bacteria</taxon>
        <taxon>Pseudomonadati</taxon>
        <taxon>Pseudomonadota</taxon>
        <taxon>Alphaproteobacteria</taxon>
        <taxon>Sphingomonadales</taxon>
        <taxon>Sphingomonadaceae</taxon>
        <taxon>Novosphingobium</taxon>
    </lineage>
</organism>
<keyword evidence="3" id="KW-1185">Reference proteome</keyword>
<evidence type="ECO:0000313" key="3">
    <source>
        <dbReference type="Proteomes" id="UP001589798"/>
    </source>
</evidence>
<accession>A0ABV6CZL1</accession>
<sequence>MLAWLGACLVAAGALALYLAAPHQVLVAPGGPRRSFGWAGVALLVLGLVALLNWAGPATAVFIAFTFASLVWTLVPLLAAWLRHRGATDQ</sequence>
<keyword evidence="1" id="KW-0812">Transmembrane</keyword>
<evidence type="ECO:0000313" key="2">
    <source>
        <dbReference type="EMBL" id="MFC0205827.1"/>
    </source>
</evidence>
<evidence type="ECO:0008006" key="4">
    <source>
        <dbReference type="Google" id="ProtNLM"/>
    </source>
</evidence>